<feature type="domain" description="HTH gntR-type" evidence="5">
    <location>
        <begin position="2"/>
        <end position="70"/>
    </location>
</feature>
<feature type="compositionally biased region" description="Polar residues" evidence="4">
    <location>
        <begin position="230"/>
        <end position="240"/>
    </location>
</feature>
<keyword evidence="1" id="KW-0805">Transcription regulation</keyword>
<dbReference type="InterPro" id="IPR011711">
    <property type="entry name" value="GntR_C"/>
</dbReference>
<evidence type="ECO:0000313" key="7">
    <source>
        <dbReference type="Proteomes" id="UP000752297"/>
    </source>
</evidence>
<dbReference type="SMART" id="SM00895">
    <property type="entry name" value="FCD"/>
    <property type="match status" value="1"/>
</dbReference>
<keyword evidence="2" id="KW-0238">DNA-binding</keyword>
<dbReference type="GO" id="GO:0003700">
    <property type="term" value="F:DNA-binding transcription factor activity"/>
    <property type="evidence" value="ECO:0007669"/>
    <property type="project" value="InterPro"/>
</dbReference>
<evidence type="ECO:0000256" key="1">
    <source>
        <dbReference type="ARBA" id="ARBA00023015"/>
    </source>
</evidence>
<sequence length="246" mass="27577">MNTIMARAIEQIKDKIARESLKPGDKLPTLNQLAIEIGVSRTVIREAVISLSSDGLLESRHGVGVFVRDRSASPPLPNFSDAVLEPLSKFKASFMDLLELRLAFEVHAAGLAASRHSWGQESSIWDAANRFEKALDNDEELDEWDVAFHRAIAEATNNSAFIEFFNLMSTHMMPRPAFSRALNPTLITPEYIQQTVHEHRAICEAISAGDASQAQEAMRAHLQRSHQRYRSVQENKNPYNTAPVRD</sequence>
<dbReference type="PROSITE" id="PS50949">
    <property type="entry name" value="HTH_GNTR"/>
    <property type="match status" value="1"/>
</dbReference>
<keyword evidence="3" id="KW-0804">Transcription</keyword>
<dbReference type="CDD" id="cd07377">
    <property type="entry name" value="WHTH_GntR"/>
    <property type="match status" value="1"/>
</dbReference>
<comment type="caution">
    <text evidence="6">The sequence shown here is derived from an EMBL/GenBank/DDBJ whole genome shotgun (WGS) entry which is preliminary data.</text>
</comment>
<dbReference type="InterPro" id="IPR000524">
    <property type="entry name" value="Tscrpt_reg_HTH_GntR"/>
</dbReference>
<dbReference type="Pfam" id="PF00392">
    <property type="entry name" value="GntR"/>
    <property type="match status" value="1"/>
</dbReference>
<dbReference type="SMART" id="SM00345">
    <property type="entry name" value="HTH_GNTR"/>
    <property type="match status" value="1"/>
</dbReference>
<dbReference type="PANTHER" id="PTHR43537">
    <property type="entry name" value="TRANSCRIPTIONAL REGULATOR, GNTR FAMILY"/>
    <property type="match status" value="1"/>
</dbReference>
<reference evidence="6 7" key="1">
    <citation type="submission" date="2021-06" db="EMBL/GenBank/DDBJ databases">
        <title>Falsochrobactrum tianjin sp.nov., a new petroleum-degrading bacteria isolated from oily soils.</title>
        <authorList>
            <person name="Chen G."/>
            <person name="Chen H."/>
            <person name="Tian J."/>
            <person name="Qing J."/>
            <person name="Zhong L."/>
            <person name="Ma W."/>
            <person name="Song Y."/>
            <person name="Cui X."/>
            <person name="Yan B."/>
        </authorList>
    </citation>
    <scope>NUCLEOTIDE SEQUENCE [LARGE SCALE GENOMIC DNA]</scope>
    <source>
        <strain evidence="6 7">TDYN1</strain>
    </source>
</reference>
<evidence type="ECO:0000313" key="6">
    <source>
        <dbReference type="EMBL" id="MBV2144896.1"/>
    </source>
</evidence>
<organism evidence="6 7">
    <name type="scientific">Falsochrobactrum tianjinense</name>
    <dbReference type="NCBI Taxonomy" id="2706015"/>
    <lineage>
        <taxon>Bacteria</taxon>
        <taxon>Pseudomonadati</taxon>
        <taxon>Pseudomonadota</taxon>
        <taxon>Alphaproteobacteria</taxon>
        <taxon>Hyphomicrobiales</taxon>
        <taxon>Brucellaceae</taxon>
        <taxon>Falsochrobactrum</taxon>
    </lineage>
</organism>
<evidence type="ECO:0000256" key="3">
    <source>
        <dbReference type="ARBA" id="ARBA00023163"/>
    </source>
</evidence>
<name>A0A949PRW7_9HYPH</name>
<dbReference type="PANTHER" id="PTHR43537:SF5">
    <property type="entry name" value="UXU OPERON TRANSCRIPTIONAL REGULATOR"/>
    <property type="match status" value="1"/>
</dbReference>
<dbReference type="RefSeq" id="WP_217678880.1">
    <property type="nucleotide sequence ID" value="NZ_JAHRVA010000008.1"/>
</dbReference>
<evidence type="ECO:0000259" key="5">
    <source>
        <dbReference type="PROSITE" id="PS50949"/>
    </source>
</evidence>
<dbReference type="Proteomes" id="UP000752297">
    <property type="component" value="Unassembled WGS sequence"/>
</dbReference>
<keyword evidence="7" id="KW-1185">Reference proteome</keyword>
<dbReference type="Pfam" id="PF07729">
    <property type="entry name" value="FCD"/>
    <property type="match status" value="1"/>
</dbReference>
<dbReference type="EMBL" id="JAHRVA010000008">
    <property type="protein sequence ID" value="MBV2144896.1"/>
    <property type="molecule type" value="Genomic_DNA"/>
</dbReference>
<accession>A0A949PRW7</accession>
<evidence type="ECO:0000256" key="4">
    <source>
        <dbReference type="SAM" id="MobiDB-lite"/>
    </source>
</evidence>
<proteinExistence type="predicted"/>
<protein>
    <submittedName>
        <fullName evidence="6">FadR family transcriptional regulator</fullName>
    </submittedName>
</protein>
<gene>
    <name evidence="6" type="ORF">KUG47_15460</name>
</gene>
<evidence type="ECO:0000256" key="2">
    <source>
        <dbReference type="ARBA" id="ARBA00023125"/>
    </source>
</evidence>
<feature type="region of interest" description="Disordered" evidence="4">
    <location>
        <begin position="214"/>
        <end position="246"/>
    </location>
</feature>
<dbReference type="GO" id="GO:0003677">
    <property type="term" value="F:DNA binding"/>
    <property type="evidence" value="ECO:0007669"/>
    <property type="project" value="UniProtKB-KW"/>
</dbReference>
<dbReference type="AlphaFoldDB" id="A0A949PRW7"/>